<dbReference type="InterPro" id="IPR051044">
    <property type="entry name" value="MAG_DAG_Lipase"/>
</dbReference>
<dbReference type="InterPro" id="IPR029058">
    <property type="entry name" value="AB_hydrolase_fold"/>
</dbReference>
<evidence type="ECO:0000259" key="1">
    <source>
        <dbReference type="Pfam" id="PF12146"/>
    </source>
</evidence>
<evidence type="ECO:0000313" key="3">
    <source>
        <dbReference type="Proteomes" id="UP001467690"/>
    </source>
</evidence>
<dbReference type="GO" id="GO:0016787">
    <property type="term" value="F:hydrolase activity"/>
    <property type="evidence" value="ECO:0007669"/>
    <property type="project" value="UniProtKB-KW"/>
</dbReference>
<protein>
    <submittedName>
        <fullName evidence="2">Alpha/beta fold hydrolase</fullName>
    </submittedName>
</protein>
<name>A0ABV1RFW6_9ALTE</name>
<accession>A0ABV1RFW6</accession>
<comment type="caution">
    <text evidence="2">The sequence shown here is derived from an EMBL/GenBank/DDBJ whole genome shotgun (WGS) entry which is preliminary data.</text>
</comment>
<reference evidence="2 3" key="1">
    <citation type="submission" date="2024-06" db="EMBL/GenBank/DDBJ databases">
        <authorList>
            <person name="Chen R.Y."/>
        </authorList>
    </citation>
    <scope>NUCLEOTIDE SEQUENCE [LARGE SCALE GENOMIC DNA]</scope>
    <source>
        <strain evidence="2 3">D2</strain>
    </source>
</reference>
<gene>
    <name evidence="2" type="ORF">ABS311_07200</name>
</gene>
<proteinExistence type="predicted"/>
<dbReference type="Gene3D" id="3.40.50.1820">
    <property type="entry name" value="alpha/beta hydrolase"/>
    <property type="match status" value="1"/>
</dbReference>
<keyword evidence="2" id="KW-0378">Hydrolase</keyword>
<dbReference type="Proteomes" id="UP001467690">
    <property type="component" value="Unassembled WGS sequence"/>
</dbReference>
<dbReference type="Pfam" id="PF12146">
    <property type="entry name" value="Hydrolase_4"/>
    <property type="match status" value="1"/>
</dbReference>
<dbReference type="PANTHER" id="PTHR11614">
    <property type="entry name" value="PHOSPHOLIPASE-RELATED"/>
    <property type="match status" value="1"/>
</dbReference>
<dbReference type="InterPro" id="IPR022742">
    <property type="entry name" value="Hydrolase_4"/>
</dbReference>
<evidence type="ECO:0000313" key="2">
    <source>
        <dbReference type="EMBL" id="MER2491666.1"/>
    </source>
</evidence>
<keyword evidence="3" id="KW-1185">Reference proteome</keyword>
<dbReference type="EMBL" id="JBELOE010000143">
    <property type="protein sequence ID" value="MER2491666.1"/>
    <property type="molecule type" value="Genomic_DNA"/>
</dbReference>
<feature type="domain" description="Serine aminopeptidase S33" evidence="1">
    <location>
        <begin position="57"/>
        <end position="312"/>
    </location>
</feature>
<dbReference type="RefSeq" id="WP_350401258.1">
    <property type="nucleotide sequence ID" value="NZ_JBELOE010000143.1"/>
</dbReference>
<organism evidence="2 3">
    <name type="scientific">Catenovulum sediminis</name>
    <dbReference type="NCBI Taxonomy" id="1740262"/>
    <lineage>
        <taxon>Bacteria</taxon>
        <taxon>Pseudomonadati</taxon>
        <taxon>Pseudomonadota</taxon>
        <taxon>Gammaproteobacteria</taxon>
        <taxon>Alteromonadales</taxon>
        <taxon>Alteromonadaceae</taxon>
        <taxon>Catenovulum</taxon>
    </lineage>
</organism>
<dbReference type="SUPFAM" id="SSF53474">
    <property type="entry name" value="alpha/beta-Hydrolases"/>
    <property type="match status" value="1"/>
</dbReference>
<sequence length="327" mass="37516">MSLHDDCSLHNREENWQAFLAQQVQPVWQQYVEEFVVKTQDNIELHGVTIHHPQAVRNVVLIPGRVETYKKYQEVCFDLFQQGCNIFSIDHRGQGFSQRLLSDPEKGYVRDFADYAKDLHFALQHTGFIENQLPTACIAHSMGSAIALNWIEQYQPQLDKLVLCAPMLGINAGPLPQSCALSVASLADFLGRKLFSEVPYFIGQQPYNRPEFEGNVLSHSRVRFEYVQDMQAQCRLGGVTTSWLYQALKLIKRLPQIGQQLSCETLLLQAENDVVVSLMAQDKWCEQAGKVHDRVNKRIVKGAKHEILMEKDEIRAPIMQEILYFIR</sequence>